<evidence type="ECO:0000259" key="13">
    <source>
        <dbReference type="Pfam" id="PF01529"/>
    </source>
</evidence>
<evidence type="ECO:0000256" key="8">
    <source>
        <dbReference type="ARBA" id="ARBA00023315"/>
    </source>
</evidence>
<keyword evidence="15" id="KW-1185">Reference proteome</keyword>
<comment type="similarity">
    <text evidence="9">Belongs to the DHHC palmitoyltransferase family. PFA5 subfamily.</text>
</comment>
<protein>
    <recommendedName>
        <fullName evidence="11">Palmitoyltransferase</fullName>
        <ecNumber evidence="11">2.3.1.225</ecNumber>
    </recommendedName>
</protein>
<evidence type="ECO:0000256" key="1">
    <source>
        <dbReference type="ARBA" id="ARBA00004141"/>
    </source>
</evidence>
<keyword evidence="7" id="KW-0449">Lipoprotein</keyword>
<proteinExistence type="inferred from homology"/>
<sequence>MDHYCPWVGGIVAETSFKFFVQFTFYTSIYCAIVLAATIICFQWKVTHGVGVDGVAIGALVLSAFFGLFTFTMTATSIRYIAINLTNIDHLKAKNVVHQLAIRVPRGTPRGTNYNVITFPLPKPTNGTAPARQETTTESTSPRDQLATRTFAIVKTEMGENPWDLGYYGNWKSVMGDNVVDWLLPIKQSPCTSYENNESFYEMGPLYQKLRVRFGLPDLPTGQVKAEMSEWKRTTMG</sequence>
<keyword evidence="8 11" id="KW-0012">Acyltransferase</keyword>
<name>A0AAN6V334_9PEZI</name>
<dbReference type="Pfam" id="PF01529">
    <property type="entry name" value="DHHC"/>
    <property type="match status" value="1"/>
</dbReference>
<organism evidence="14 15">
    <name type="scientific">Dichotomopilus funicola</name>
    <dbReference type="NCBI Taxonomy" id="1934379"/>
    <lineage>
        <taxon>Eukaryota</taxon>
        <taxon>Fungi</taxon>
        <taxon>Dikarya</taxon>
        <taxon>Ascomycota</taxon>
        <taxon>Pezizomycotina</taxon>
        <taxon>Sordariomycetes</taxon>
        <taxon>Sordariomycetidae</taxon>
        <taxon>Sordariales</taxon>
        <taxon>Chaetomiaceae</taxon>
        <taxon>Dichotomopilus</taxon>
    </lineage>
</organism>
<feature type="transmembrane region" description="Helical" evidence="11">
    <location>
        <begin position="20"/>
        <end position="42"/>
    </location>
</feature>
<dbReference type="GO" id="GO:0019706">
    <property type="term" value="F:protein-cysteine S-palmitoyltransferase activity"/>
    <property type="evidence" value="ECO:0007669"/>
    <property type="project" value="UniProtKB-EC"/>
</dbReference>
<dbReference type="GO" id="GO:0005794">
    <property type="term" value="C:Golgi apparatus"/>
    <property type="evidence" value="ECO:0007669"/>
    <property type="project" value="TreeGrafter"/>
</dbReference>
<feature type="region of interest" description="Disordered" evidence="12">
    <location>
        <begin position="123"/>
        <end position="143"/>
    </location>
</feature>
<dbReference type="PANTHER" id="PTHR22883:SF23">
    <property type="entry name" value="PALMITOYLTRANSFERASE ZDHHC6"/>
    <property type="match status" value="1"/>
</dbReference>
<dbReference type="Proteomes" id="UP001302676">
    <property type="component" value="Unassembled WGS sequence"/>
</dbReference>
<dbReference type="InterPro" id="IPR001594">
    <property type="entry name" value="Palmitoyltrfase_DHHC"/>
</dbReference>
<evidence type="ECO:0000256" key="10">
    <source>
        <dbReference type="ARBA" id="ARBA00048048"/>
    </source>
</evidence>
<keyword evidence="5 11" id="KW-0472">Membrane</keyword>
<evidence type="ECO:0000256" key="4">
    <source>
        <dbReference type="ARBA" id="ARBA00022989"/>
    </source>
</evidence>
<dbReference type="AlphaFoldDB" id="A0AAN6V334"/>
<dbReference type="GeneID" id="87817380"/>
<dbReference type="EC" id="2.3.1.225" evidence="11"/>
<keyword evidence="4 11" id="KW-1133">Transmembrane helix</keyword>
<evidence type="ECO:0000256" key="5">
    <source>
        <dbReference type="ARBA" id="ARBA00023136"/>
    </source>
</evidence>
<feature type="domain" description="Palmitoyltransferase DHHC" evidence="13">
    <location>
        <begin position="1"/>
        <end position="93"/>
    </location>
</feature>
<dbReference type="RefSeq" id="XP_062636932.1">
    <property type="nucleotide sequence ID" value="XM_062780767.1"/>
</dbReference>
<dbReference type="GO" id="GO:0006612">
    <property type="term" value="P:protein targeting to membrane"/>
    <property type="evidence" value="ECO:0007669"/>
    <property type="project" value="TreeGrafter"/>
</dbReference>
<keyword evidence="6" id="KW-0564">Palmitate</keyword>
<dbReference type="PROSITE" id="PS50216">
    <property type="entry name" value="DHHC"/>
    <property type="match status" value="1"/>
</dbReference>
<comment type="domain">
    <text evidence="11">The DHHC domain is required for palmitoyltransferase activity.</text>
</comment>
<reference evidence="14" key="1">
    <citation type="journal article" date="2023" name="Mol. Phylogenet. Evol.">
        <title>Genome-scale phylogeny and comparative genomics of the fungal order Sordariales.</title>
        <authorList>
            <person name="Hensen N."/>
            <person name="Bonometti L."/>
            <person name="Westerberg I."/>
            <person name="Brannstrom I.O."/>
            <person name="Guillou S."/>
            <person name="Cros-Aarteil S."/>
            <person name="Calhoun S."/>
            <person name="Haridas S."/>
            <person name="Kuo A."/>
            <person name="Mondo S."/>
            <person name="Pangilinan J."/>
            <person name="Riley R."/>
            <person name="LaButti K."/>
            <person name="Andreopoulos B."/>
            <person name="Lipzen A."/>
            <person name="Chen C."/>
            <person name="Yan M."/>
            <person name="Daum C."/>
            <person name="Ng V."/>
            <person name="Clum A."/>
            <person name="Steindorff A."/>
            <person name="Ohm R.A."/>
            <person name="Martin F."/>
            <person name="Silar P."/>
            <person name="Natvig D.O."/>
            <person name="Lalanne C."/>
            <person name="Gautier V."/>
            <person name="Ament-Velasquez S.L."/>
            <person name="Kruys A."/>
            <person name="Hutchinson M.I."/>
            <person name="Powell A.J."/>
            <person name="Barry K."/>
            <person name="Miller A.N."/>
            <person name="Grigoriev I.V."/>
            <person name="Debuchy R."/>
            <person name="Gladieux P."/>
            <person name="Hiltunen Thoren M."/>
            <person name="Johannesson H."/>
        </authorList>
    </citation>
    <scope>NUCLEOTIDE SEQUENCE</scope>
    <source>
        <strain evidence="14">CBS 141.50</strain>
    </source>
</reference>
<evidence type="ECO:0000313" key="15">
    <source>
        <dbReference type="Proteomes" id="UP001302676"/>
    </source>
</evidence>
<evidence type="ECO:0000313" key="14">
    <source>
        <dbReference type="EMBL" id="KAK4143561.1"/>
    </source>
</evidence>
<evidence type="ECO:0000256" key="3">
    <source>
        <dbReference type="ARBA" id="ARBA00022692"/>
    </source>
</evidence>
<dbReference type="PANTHER" id="PTHR22883">
    <property type="entry name" value="ZINC FINGER DHHC DOMAIN CONTAINING PROTEIN"/>
    <property type="match status" value="1"/>
</dbReference>
<feature type="compositionally biased region" description="Polar residues" evidence="12">
    <location>
        <begin position="125"/>
        <end position="143"/>
    </location>
</feature>
<dbReference type="EMBL" id="MU853585">
    <property type="protein sequence ID" value="KAK4143561.1"/>
    <property type="molecule type" value="Genomic_DNA"/>
</dbReference>
<evidence type="ECO:0000256" key="11">
    <source>
        <dbReference type="RuleBase" id="RU079119"/>
    </source>
</evidence>
<dbReference type="InterPro" id="IPR039859">
    <property type="entry name" value="PFA4/ZDH16/20/ERF2-like"/>
</dbReference>
<dbReference type="GO" id="GO:0005783">
    <property type="term" value="C:endoplasmic reticulum"/>
    <property type="evidence" value="ECO:0007669"/>
    <property type="project" value="TreeGrafter"/>
</dbReference>
<accession>A0AAN6V334</accession>
<comment type="subcellular location">
    <subcellularLocation>
        <location evidence="1">Membrane</location>
        <topology evidence="1">Multi-pass membrane protein</topology>
    </subcellularLocation>
</comment>
<feature type="transmembrane region" description="Helical" evidence="11">
    <location>
        <begin position="54"/>
        <end position="75"/>
    </location>
</feature>
<evidence type="ECO:0000256" key="12">
    <source>
        <dbReference type="SAM" id="MobiDB-lite"/>
    </source>
</evidence>
<keyword evidence="3 11" id="KW-0812">Transmembrane</keyword>
<reference evidence="14" key="2">
    <citation type="submission" date="2023-05" db="EMBL/GenBank/DDBJ databases">
        <authorList>
            <consortium name="Lawrence Berkeley National Laboratory"/>
            <person name="Steindorff A."/>
            <person name="Hensen N."/>
            <person name="Bonometti L."/>
            <person name="Westerberg I."/>
            <person name="Brannstrom I.O."/>
            <person name="Guillou S."/>
            <person name="Cros-Aarteil S."/>
            <person name="Calhoun S."/>
            <person name="Haridas S."/>
            <person name="Kuo A."/>
            <person name="Mondo S."/>
            <person name="Pangilinan J."/>
            <person name="Riley R."/>
            <person name="Labutti K."/>
            <person name="Andreopoulos B."/>
            <person name="Lipzen A."/>
            <person name="Chen C."/>
            <person name="Yanf M."/>
            <person name="Daum C."/>
            <person name="Ng V."/>
            <person name="Clum A."/>
            <person name="Ohm R."/>
            <person name="Martin F."/>
            <person name="Silar P."/>
            <person name="Natvig D."/>
            <person name="Lalanne C."/>
            <person name="Gautier V."/>
            <person name="Ament-Velasquez S.L."/>
            <person name="Kruys A."/>
            <person name="Hutchinson M.I."/>
            <person name="Powell A.J."/>
            <person name="Barry K."/>
            <person name="Miller A.N."/>
            <person name="Grigoriev I.V."/>
            <person name="Debuchy R."/>
            <person name="Gladieux P."/>
            <person name="Thoren M.H."/>
            <person name="Johannesson H."/>
        </authorList>
    </citation>
    <scope>NUCLEOTIDE SEQUENCE</scope>
    <source>
        <strain evidence="14">CBS 141.50</strain>
    </source>
</reference>
<comment type="caution">
    <text evidence="14">The sequence shown here is derived from an EMBL/GenBank/DDBJ whole genome shotgun (WGS) entry which is preliminary data.</text>
</comment>
<comment type="catalytic activity">
    <reaction evidence="10 11">
        <text>L-cysteinyl-[protein] + hexadecanoyl-CoA = S-hexadecanoyl-L-cysteinyl-[protein] + CoA</text>
        <dbReference type="Rhea" id="RHEA:36683"/>
        <dbReference type="Rhea" id="RHEA-COMP:10131"/>
        <dbReference type="Rhea" id="RHEA-COMP:11032"/>
        <dbReference type="ChEBI" id="CHEBI:29950"/>
        <dbReference type="ChEBI" id="CHEBI:57287"/>
        <dbReference type="ChEBI" id="CHEBI:57379"/>
        <dbReference type="ChEBI" id="CHEBI:74151"/>
        <dbReference type="EC" id="2.3.1.225"/>
    </reaction>
</comment>
<evidence type="ECO:0000256" key="6">
    <source>
        <dbReference type="ARBA" id="ARBA00023139"/>
    </source>
</evidence>
<evidence type="ECO:0000256" key="7">
    <source>
        <dbReference type="ARBA" id="ARBA00023288"/>
    </source>
</evidence>
<evidence type="ECO:0000256" key="9">
    <source>
        <dbReference type="ARBA" id="ARBA00038298"/>
    </source>
</evidence>
<dbReference type="GO" id="GO:0016020">
    <property type="term" value="C:membrane"/>
    <property type="evidence" value="ECO:0007669"/>
    <property type="project" value="UniProtKB-SubCell"/>
</dbReference>
<gene>
    <name evidence="14" type="ORF">C8A04DRAFT_28756</name>
</gene>
<evidence type="ECO:0000256" key="2">
    <source>
        <dbReference type="ARBA" id="ARBA00022679"/>
    </source>
</evidence>
<keyword evidence="2 11" id="KW-0808">Transferase</keyword>